<dbReference type="GO" id="GO:0005829">
    <property type="term" value="C:cytosol"/>
    <property type="evidence" value="ECO:0007669"/>
    <property type="project" value="TreeGrafter"/>
</dbReference>
<gene>
    <name evidence="12" type="ORF">J0M35_10585</name>
</gene>
<dbReference type="PANTHER" id="PTHR21240">
    <property type="entry name" value="2-AMINO-3-CARBOXYLMUCONATE-6-SEMIALDEHYDE DECARBOXYLASE"/>
    <property type="match status" value="1"/>
</dbReference>
<evidence type="ECO:0000256" key="2">
    <source>
        <dbReference type="ARBA" id="ARBA00005871"/>
    </source>
</evidence>
<evidence type="ECO:0000256" key="3">
    <source>
        <dbReference type="ARBA" id="ARBA00011245"/>
    </source>
</evidence>
<evidence type="ECO:0000256" key="1">
    <source>
        <dbReference type="ARBA" id="ARBA00005079"/>
    </source>
</evidence>
<dbReference type="GO" id="GO:0016787">
    <property type="term" value="F:hydrolase activity"/>
    <property type="evidence" value="ECO:0007669"/>
    <property type="project" value="InterPro"/>
</dbReference>
<dbReference type="GO" id="GO:0001760">
    <property type="term" value="F:aminocarboxymuconate-semialdehyde decarboxylase activity"/>
    <property type="evidence" value="ECO:0007669"/>
    <property type="project" value="UniProtKB-EC"/>
</dbReference>
<organism evidence="12 13">
    <name type="scientific">Candidatus Obscuribacter phosphatis</name>
    <dbReference type="NCBI Taxonomy" id="1906157"/>
    <lineage>
        <taxon>Bacteria</taxon>
        <taxon>Bacillati</taxon>
        <taxon>Candidatus Melainabacteria</taxon>
        <taxon>Candidatus Obscuribacterales</taxon>
        <taxon>Candidatus Obscuribacteraceae</taxon>
        <taxon>Candidatus Obscuribacter</taxon>
    </lineage>
</organism>
<evidence type="ECO:0000256" key="5">
    <source>
        <dbReference type="ARBA" id="ARBA00021214"/>
    </source>
</evidence>
<evidence type="ECO:0000256" key="8">
    <source>
        <dbReference type="ARBA" id="ARBA00022833"/>
    </source>
</evidence>
<comment type="subunit">
    <text evidence="3">Monomer.</text>
</comment>
<dbReference type="EMBL" id="JAFLCK010000013">
    <property type="protein sequence ID" value="MBN8660802.1"/>
    <property type="molecule type" value="Genomic_DNA"/>
</dbReference>
<dbReference type="GO" id="GO:0046872">
    <property type="term" value="F:metal ion binding"/>
    <property type="evidence" value="ECO:0007669"/>
    <property type="project" value="UniProtKB-KW"/>
</dbReference>
<evidence type="ECO:0000256" key="6">
    <source>
        <dbReference type="ARBA" id="ARBA00022723"/>
    </source>
</evidence>
<evidence type="ECO:0000259" key="11">
    <source>
        <dbReference type="Pfam" id="PF04909"/>
    </source>
</evidence>
<evidence type="ECO:0000256" key="10">
    <source>
        <dbReference type="ARBA" id="ARBA00031120"/>
    </source>
</evidence>
<comment type="pathway">
    <text evidence="1">Secondary metabolite metabolism; quinolate metabolism.</text>
</comment>
<dbReference type="GO" id="GO:0019748">
    <property type="term" value="P:secondary metabolic process"/>
    <property type="evidence" value="ECO:0007669"/>
    <property type="project" value="TreeGrafter"/>
</dbReference>
<dbReference type="InterPro" id="IPR006680">
    <property type="entry name" value="Amidohydro-rel"/>
</dbReference>
<dbReference type="InterPro" id="IPR032465">
    <property type="entry name" value="ACMSD"/>
</dbReference>
<reference evidence="12" key="1">
    <citation type="submission" date="2021-02" db="EMBL/GenBank/DDBJ databases">
        <title>Genome-Resolved Metagenomics of a Microbial Community Performing Photosynthetic Biological Nutrient Removal.</title>
        <authorList>
            <person name="Mcdaniel E.A."/>
        </authorList>
    </citation>
    <scope>NUCLEOTIDE SEQUENCE</scope>
    <source>
        <strain evidence="12">UWPOB_OBS1</strain>
    </source>
</reference>
<dbReference type="InterPro" id="IPR032466">
    <property type="entry name" value="Metal_Hydrolase"/>
</dbReference>
<dbReference type="Pfam" id="PF04909">
    <property type="entry name" value="Amidohydro_2"/>
    <property type="match status" value="1"/>
</dbReference>
<accession>A0A8J7PAJ8</accession>
<evidence type="ECO:0000256" key="7">
    <source>
        <dbReference type="ARBA" id="ARBA00022793"/>
    </source>
</evidence>
<dbReference type="AlphaFoldDB" id="A0A8J7PAJ8"/>
<proteinExistence type="inferred from homology"/>
<dbReference type="Gene3D" id="3.20.20.140">
    <property type="entry name" value="Metal-dependent hydrolases"/>
    <property type="match status" value="1"/>
</dbReference>
<dbReference type="PANTHER" id="PTHR21240:SF27">
    <property type="entry name" value="2-AMINO-3-CARBOXYMUCONATE-6-SEMIALDEHYDE DECARBOXYLASE"/>
    <property type="match status" value="1"/>
</dbReference>
<evidence type="ECO:0000313" key="13">
    <source>
        <dbReference type="Proteomes" id="UP000664277"/>
    </source>
</evidence>
<name>A0A8J7PAJ8_9BACT</name>
<dbReference type="CDD" id="cd01292">
    <property type="entry name" value="metallo-dependent_hydrolases"/>
    <property type="match status" value="1"/>
</dbReference>
<protein>
    <recommendedName>
        <fullName evidence="5">2-amino-3-carboxymuconate-6-semialdehyde decarboxylase</fullName>
        <ecNumber evidence="4">4.1.1.45</ecNumber>
    </recommendedName>
    <alternativeName>
        <fullName evidence="10">Picolinate carboxylase</fullName>
    </alternativeName>
</protein>
<dbReference type="Proteomes" id="UP000664277">
    <property type="component" value="Unassembled WGS sequence"/>
</dbReference>
<sequence length="340" mass="38412">MPKQKMPKIDIHTHLLPQDLPDWKSQFGYGGFIKLETLPCCKRARMVRDDGKFFREVEENLWSAQARLADMTRTGVDKQVLSTVPVMFNYWAGAKDTLALARYLNDHLASVVHEHPERFYGLGTVPLQDTELACVELDRIMKELNLSGVQIASNVGEANLSDERLFPFFQECERLGAAVFVHPWYMMGEDNMQKYWLPWLVGMPAEGARAIASMIFGGIFERLPKLRVAFAHGGGSFPFTWGRLEHGFQARPDLCAVDNPYPPSRYLGRFWVDSLVHDTKALQHVIDLVGAERVCLGSDYPFPLGENEPGSLIESTVGDDIKETVLYKSAKLFLGLSDRD</sequence>
<keyword evidence="8" id="KW-0862">Zinc</keyword>
<comment type="caution">
    <text evidence="12">The sequence shown here is derived from an EMBL/GenBank/DDBJ whole genome shotgun (WGS) entry which is preliminary data.</text>
</comment>
<feature type="domain" description="Amidohydrolase-related" evidence="11">
    <location>
        <begin position="9"/>
        <end position="335"/>
    </location>
</feature>
<evidence type="ECO:0000256" key="9">
    <source>
        <dbReference type="ARBA" id="ARBA00023239"/>
    </source>
</evidence>
<keyword evidence="9" id="KW-0456">Lyase</keyword>
<dbReference type="SUPFAM" id="SSF51556">
    <property type="entry name" value="Metallo-dependent hydrolases"/>
    <property type="match status" value="1"/>
</dbReference>
<dbReference type="EC" id="4.1.1.45" evidence="4"/>
<keyword evidence="7" id="KW-0210">Decarboxylase</keyword>
<keyword evidence="6" id="KW-0479">Metal-binding</keyword>
<evidence type="ECO:0000256" key="4">
    <source>
        <dbReference type="ARBA" id="ARBA00012365"/>
    </source>
</evidence>
<comment type="similarity">
    <text evidence="2">Belongs to the metallo-dependent hydrolases superfamily. ACMSD family.</text>
</comment>
<evidence type="ECO:0000313" key="12">
    <source>
        <dbReference type="EMBL" id="MBN8660802.1"/>
    </source>
</evidence>